<dbReference type="EMBL" id="JTJZ01000010">
    <property type="protein sequence ID" value="KHS54179.1"/>
    <property type="molecule type" value="Genomic_DNA"/>
</dbReference>
<gene>
    <name evidence="1" type="ORF">AE0388_0003</name>
</gene>
<evidence type="ECO:0000313" key="2">
    <source>
        <dbReference type="Proteomes" id="UP000031488"/>
    </source>
</evidence>
<dbReference type="Proteomes" id="UP000031488">
    <property type="component" value="Unassembled WGS sequence"/>
</dbReference>
<organism evidence="1 2">
    <name type="scientific">Brevibacterium linens</name>
    <dbReference type="NCBI Taxonomy" id="1703"/>
    <lineage>
        <taxon>Bacteria</taxon>
        <taxon>Bacillati</taxon>
        <taxon>Actinomycetota</taxon>
        <taxon>Actinomycetes</taxon>
        <taxon>Micrococcales</taxon>
        <taxon>Brevibacteriaceae</taxon>
        <taxon>Brevibacterium</taxon>
    </lineage>
</organism>
<reference evidence="1 2" key="1">
    <citation type="submission" date="2014-11" db="EMBL/GenBank/DDBJ databases">
        <title>Draft Genome Sequence of Brevibacterium linens AE038-8.</title>
        <authorList>
            <person name="Maizel D."/>
            <person name="Utturkar S.M."/>
            <person name="Brown S.D."/>
            <person name="Ferrero M."/>
            <person name="Rosen B.P."/>
        </authorList>
    </citation>
    <scope>NUCLEOTIDE SEQUENCE [LARGE SCALE GENOMIC DNA]</scope>
    <source>
        <strain evidence="1 2">AE038-8</strain>
    </source>
</reference>
<dbReference type="AlphaFoldDB" id="A0A0B9AXU1"/>
<keyword evidence="2" id="KW-1185">Reference proteome</keyword>
<dbReference type="OrthoDB" id="5148531at2"/>
<accession>A0A0B9AXU1</accession>
<dbReference type="RefSeq" id="WP_152609552.1">
    <property type="nucleotide sequence ID" value="NZ_JTJZ01000010.1"/>
</dbReference>
<protein>
    <submittedName>
        <fullName evidence="1">Uncharacterized protein</fullName>
    </submittedName>
</protein>
<sequence length="108" mass="12081">MKAARAWSVRPTELVEWGERDRVLAEALIEFEENAYCPGCGQLKSKAWDPASEGSWDFATIHCYACAHNDGHAQDANDKTPGELRFMTLDEKSVKIAKARARARARAE</sequence>
<name>A0A0B9AXU1_BRELN</name>
<comment type="caution">
    <text evidence="1">The sequence shown here is derived from an EMBL/GenBank/DDBJ whole genome shotgun (WGS) entry which is preliminary data.</text>
</comment>
<evidence type="ECO:0000313" key="1">
    <source>
        <dbReference type="EMBL" id="KHS54179.1"/>
    </source>
</evidence>
<proteinExistence type="predicted"/>
<dbReference type="PATRIC" id="fig|1703.6.peg.126"/>